<name>K5XL00_AGABU</name>
<reference evidence="2" key="1">
    <citation type="journal article" date="2012" name="Proc. Natl. Acad. Sci. U.S.A.">
        <title>Genome sequence of the button mushroom Agaricus bisporus reveals mechanisms governing adaptation to a humic-rich ecological niche.</title>
        <authorList>
            <person name="Morin E."/>
            <person name="Kohler A."/>
            <person name="Baker A.R."/>
            <person name="Foulongne-Oriol M."/>
            <person name="Lombard V."/>
            <person name="Nagy L.G."/>
            <person name="Ohm R.A."/>
            <person name="Patyshakuliyeva A."/>
            <person name="Brun A."/>
            <person name="Aerts A.L."/>
            <person name="Bailey A.M."/>
            <person name="Billette C."/>
            <person name="Coutinho P.M."/>
            <person name="Deakin G."/>
            <person name="Doddapaneni H."/>
            <person name="Floudas D."/>
            <person name="Grimwood J."/>
            <person name="Hilden K."/>
            <person name="Kuees U."/>
            <person name="LaButti K.M."/>
            <person name="Lapidus A."/>
            <person name="Lindquist E.A."/>
            <person name="Lucas S.M."/>
            <person name="Murat C."/>
            <person name="Riley R.W."/>
            <person name="Salamov A.A."/>
            <person name="Schmutz J."/>
            <person name="Subramanian V."/>
            <person name="Woesten H.A.B."/>
            <person name="Xu J."/>
            <person name="Eastwood D.C."/>
            <person name="Foster G.D."/>
            <person name="Sonnenberg A.S."/>
            <person name="Cullen D."/>
            <person name="de Vries R.P."/>
            <person name="Lundell T."/>
            <person name="Hibbett D.S."/>
            <person name="Henrissat B."/>
            <person name="Burton K.S."/>
            <person name="Kerrigan R.W."/>
            <person name="Challen M.P."/>
            <person name="Grigoriev I.V."/>
            <person name="Martin F."/>
        </authorList>
    </citation>
    <scope>NUCLEOTIDE SEQUENCE [LARGE SCALE GENOMIC DNA]</scope>
    <source>
        <strain evidence="2">JB137-S8 / ATCC MYA-4627 / FGSC 10392</strain>
    </source>
</reference>
<dbReference type="RefSeq" id="XP_007334214.1">
    <property type="nucleotide sequence ID" value="XM_007334152.1"/>
</dbReference>
<dbReference type="AlphaFoldDB" id="K5XL00"/>
<accession>K5XL00</accession>
<dbReference type="HOGENOM" id="CLU_1427601_0_0_1"/>
<dbReference type="EMBL" id="JH971418">
    <property type="protein sequence ID" value="EKM75175.1"/>
    <property type="molecule type" value="Genomic_DNA"/>
</dbReference>
<proteinExistence type="predicted"/>
<organism evidence="1 2">
    <name type="scientific">Agaricus bisporus var. burnettii (strain JB137-S8 / ATCC MYA-4627 / FGSC 10392)</name>
    <name type="common">White button mushroom</name>
    <dbReference type="NCBI Taxonomy" id="597362"/>
    <lineage>
        <taxon>Eukaryota</taxon>
        <taxon>Fungi</taxon>
        <taxon>Dikarya</taxon>
        <taxon>Basidiomycota</taxon>
        <taxon>Agaricomycotina</taxon>
        <taxon>Agaricomycetes</taxon>
        <taxon>Agaricomycetidae</taxon>
        <taxon>Agaricales</taxon>
        <taxon>Agaricineae</taxon>
        <taxon>Agaricaceae</taxon>
        <taxon>Agaricus</taxon>
    </lineage>
</organism>
<dbReference type="GeneID" id="18827698"/>
<dbReference type="InParanoid" id="K5XL00"/>
<keyword evidence="2" id="KW-1185">Reference proteome</keyword>
<dbReference type="KEGG" id="abp:AGABI1DRAFT132526"/>
<protein>
    <submittedName>
        <fullName evidence="1">Uncharacterized protein</fullName>
    </submittedName>
</protein>
<evidence type="ECO:0000313" key="2">
    <source>
        <dbReference type="Proteomes" id="UP000008493"/>
    </source>
</evidence>
<gene>
    <name evidence="1" type="ORF">AGABI1DRAFT_132526</name>
</gene>
<evidence type="ECO:0000313" key="1">
    <source>
        <dbReference type="EMBL" id="EKM75175.1"/>
    </source>
</evidence>
<sequence length="190" mass="21992">MAITRLELKVYSDAGHLVLSDNGWYRMRAVTPDATVPKSRELVNKLGQLDKELNAWKQYVWGLANNDLSRDDDGTSSYRRMMKALNDLKERLPPEDQTDTKSVWLSDPVHPTTDRMTQIQQAWLEVWYEAQLVTDEIKDATDAIIIKQLRLTIKIAYSNYESLGAACESYERDLKKDLLEAYNEAIHRKK</sequence>
<dbReference type="Proteomes" id="UP000008493">
    <property type="component" value="Unassembled WGS sequence"/>
</dbReference>